<proteinExistence type="predicted"/>
<dbReference type="SUPFAM" id="SSF47413">
    <property type="entry name" value="lambda repressor-like DNA-binding domains"/>
    <property type="match status" value="1"/>
</dbReference>
<dbReference type="Proteomes" id="UP001144280">
    <property type="component" value="Unassembled WGS sequence"/>
</dbReference>
<evidence type="ECO:0000256" key="3">
    <source>
        <dbReference type="ARBA" id="ARBA00023163"/>
    </source>
</evidence>
<dbReference type="Gene3D" id="1.10.260.40">
    <property type="entry name" value="lambda repressor-like DNA-binding domains"/>
    <property type="match status" value="1"/>
</dbReference>
<reference evidence="5" key="1">
    <citation type="submission" date="2022-12" db="EMBL/GenBank/DDBJ databases">
        <title>New Phytohabitans aurantiacus sp. RD004123 nov., an actinomycete isolated from soil.</title>
        <authorList>
            <person name="Triningsih D.W."/>
            <person name="Harunari E."/>
            <person name="Igarashi Y."/>
        </authorList>
    </citation>
    <scope>NUCLEOTIDE SEQUENCE</scope>
    <source>
        <strain evidence="5">RD004123</strain>
    </source>
</reference>
<evidence type="ECO:0000313" key="5">
    <source>
        <dbReference type="EMBL" id="GLI01783.1"/>
    </source>
</evidence>
<dbReference type="SUPFAM" id="SSF53822">
    <property type="entry name" value="Periplasmic binding protein-like I"/>
    <property type="match status" value="1"/>
</dbReference>
<evidence type="ECO:0000259" key="4">
    <source>
        <dbReference type="PROSITE" id="PS50932"/>
    </source>
</evidence>
<name>A0ABQ5R5Y1_9ACTN</name>
<gene>
    <name evidence="5" type="ORF">Pa4123_70590</name>
</gene>
<comment type="caution">
    <text evidence="5">The sequence shown here is derived from an EMBL/GenBank/DDBJ whole genome shotgun (WGS) entry which is preliminary data.</text>
</comment>
<protein>
    <submittedName>
        <fullName evidence="5">LacI family transcriptional regulator</fullName>
    </submittedName>
</protein>
<accession>A0ABQ5R5Y1</accession>
<organism evidence="5 6">
    <name type="scientific">Phytohabitans aurantiacus</name>
    <dbReference type="NCBI Taxonomy" id="3016789"/>
    <lineage>
        <taxon>Bacteria</taxon>
        <taxon>Bacillati</taxon>
        <taxon>Actinomycetota</taxon>
        <taxon>Actinomycetes</taxon>
        <taxon>Micromonosporales</taxon>
        <taxon>Micromonosporaceae</taxon>
    </lineage>
</organism>
<sequence>MARLAGVSRQTVSNVLNGRAAFSRDTEARVVAAMEELAYKPSRAAQTMRSRRTHQFAYHMAGEQLEAARGFTLSFLQALVKAAAREDHHILVFTHHGADPLPAFRDLIARRSVDAFIVDESRVDDPRVRLLAAEGVPFACFGRTAPDLPQQWVDVDNASGMLPLVEHLAAAGHRDYAYVGAEGGEYWKRDRLAGLRLGLERLGVSLADDRVFHGDDRAIRRWVTRLLHRRRPPTAIVTSSDAVGAVVVSSCQAAGLRVGRDIAVTGFDGGAVGLIVEPALTSVRIPVERVAGELVTRCLEEVSSGPTGRPGVLVPTELTVGGSA</sequence>
<dbReference type="SMART" id="SM00354">
    <property type="entry name" value="HTH_LACI"/>
    <property type="match status" value="1"/>
</dbReference>
<keyword evidence="6" id="KW-1185">Reference proteome</keyword>
<dbReference type="PANTHER" id="PTHR30146:SF109">
    <property type="entry name" value="HTH-TYPE TRANSCRIPTIONAL REGULATOR GALS"/>
    <property type="match status" value="1"/>
</dbReference>
<keyword evidence="1" id="KW-0805">Transcription regulation</keyword>
<dbReference type="PANTHER" id="PTHR30146">
    <property type="entry name" value="LACI-RELATED TRANSCRIPTIONAL REPRESSOR"/>
    <property type="match status" value="1"/>
</dbReference>
<evidence type="ECO:0000256" key="1">
    <source>
        <dbReference type="ARBA" id="ARBA00023015"/>
    </source>
</evidence>
<dbReference type="InterPro" id="IPR046335">
    <property type="entry name" value="LacI/GalR-like_sensor"/>
</dbReference>
<dbReference type="RefSeq" id="WP_281903080.1">
    <property type="nucleotide sequence ID" value="NZ_BSDI01000049.1"/>
</dbReference>
<keyword evidence="3" id="KW-0804">Transcription</keyword>
<feature type="domain" description="HTH lacI-type" evidence="4">
    <location>
        <begin position="1"/>
        <end position="50"/>
    </location>
</feature>
<evidence type="ECO:0000313" key="6">
    <source>
        <dbReference type="Proteomes" id="UP001144280"/>
    </source>
</evidence>
<dbReference type="InterPro" id="IPR028082">
    <property type="entry name" value="Peripla_BP_I"/>
</dbReference>
<dbReference type="EMBL" id="BSDI01000049">
    <property type="protein sequence ID" value="GLI01783.1"/>
    <property type="molecule type" value="Genomic_DNA"/>
</dbReference>
<dbReference type="Pfam" id="PF00356">
    <property type="entry name" value="LacI"/>
    <property type="match status" value="1"/>
</dbReference>
<dbReference type="Pfam" id="PF13377">
    <property type="entry name" value="Peripla_BP_3"/>
    <property type="match status" value="1"/>
</dbReference>
<keyword evidence="2" id="KW-0238">DNA-binding</keyword>
<dbReference type="CDD" id="cd01392">
    <property type="entry name" value="HTH_LacI"/>
    <property type="match status" value="1"/>
</dbReference>
<dbReference type="Gene3D" id="3.40.50.2300">
    <property type="match status" value="2"/>
</dbReference>
<evidence type="ECO:0000256" key="2">
    <source>
        <dbReference type="ARBA" id="ARBA00023125"/>
    </source>
</evidence>
<dbReference type="InterPro" id="IPR010982">
    <property type="entry name" value="Lambda_DNA-bd_dom_sf"/>
</dbReference>
<dbReference type="PROSITE" id="PS50932">
    <property type="entry name" value="HTH_LACI_2"/>
    <property type="match status" value="1"/>
</dbReference>
<dbReference type="InterPro" id="IPR000843">
    <property type="entry name" value="HTH_LacI"/>
</dbReference>